<dbReference type="Proteomes" id="UP000594262">
    <property type="component" value="Unplaced"/>
</dbReference>
<keyword evidence="5" id="KW-1185">Reference proteome</keyword>
<feature type="compositionally biased region" description="Basic and acidic residues" evidence="2">
    <location>
        <begin position="117"/>
        <end position="130"/>
    </location>
</feature>
<feature type="region of interest" description="Disordered" evidence="2">
    <location>
        <begin position="99"/>
        <end position="135"/>
    </location>
</feature>
<proteinExistence type="predicted"/>
<dbReference type="PANTHER" id="PTHR16166:SF146">
    <property type="entry name" value="VACUOLAR PROTEIN SORTING-ASSOCIATED PROTEIN 13A-LIKE ISOFORM X1"/>
    <property type="match status" value="1"/>
</dbReference>
<dbReference type="PANTHER" id="PTHR16166">
    <property type="entry name" value="VACUOLAR PROTEIN SORTING-ASSOCIATED PROTEIN VPS13"/>
    <property type="match status" value="1"/>
</dbReference>
<organism evidence="4 5">
    <name type="scientific">Clytia hemisphaerica</name>
    <dbReference type="NCBI Taxonomy" id="252671"/>
    <lineage>
        <taxon>Eukaryota</taxon>
        <taxon>Metazoa</taxon>
        <taxon>Cnidaria</taxon>
        <taxon>Hydrozoa</taxon>
        <taxon>Hydroidolina</taxon>
        <taxon>Leptothecata</taxon>
        <taxon>Obeliida</taxon>
        <taxon>Clytiidae</taxon>
        <taxon>Clytia</taxon>
    </lineage>
</organism>
<evidence type="ECO:0000313" key="5">
    <source>
        <dbReference type="Proteomes" id="UP000594262"/>
    </source>
</evidence>
<protein>
    <recommendedName>
        <fullName evidence="3">Chorein N-terminal domain-containing protein</fullName>
    </recommendedName>
</protein>
<feature type="domain" description="Chorein N-terminal" evidence="3">
    <location>
        <begin position="2"/>
        <end position="1102"/>
    </location>
</feature>
<reference evidence="4" key="1">
    <citation type="submission" date="2021-01" db="UniProtKB">
        <authorList>
            <consortium name="EnsemblMetazoa"/>
        </authorList>
    </citation>
    <scope>IDENTIFICATION</scope>
</reference>
<dbReference type="Pfam" id="PF12624">
    <property type="entry name" value="VPS13_N"/>
    <property type="match status" value="1"/>
</dbReference>
<dbReference type="EnsemblMetazoa" id="CLYHEMT015739.1">
    <property type="protein sequence ID" value="CLYHEMP015739.1"/>
    <property type="gene ID" value="CLYHEMG015739"/>
</dbReference>
<dbReference type="InterPro" id="IPR026854">
    <property type="entry name" value="VPS13_N"/>
</dbReference>
<accession>A0A7M5X1J9</accession>
<dbReference type="GO" id="GO:0006623">
    <property type="term" value="P:protein targeting to vacuole"/>
    <property type="evidence" value="ECO:0007669"/>
    <property type="project" value="TreeGrafter"/>
</dbReference>
<keyword evidence="1" id="KW-0813">Transport</keyword>
<evidence type="ECO:0000256" key="1">
    <source>
        <dbReference type="ARBA" id="ARBA00022448"/>
    </source>
</evidence>
<evidence type="ECO:0000313" key="4">
    <source>
        <dbReference type="EnsemblMetazoa" id="CLYHEMP015739.1"/>
    </source>
</evidence>
<sequence>MVLRSLVTSLLNKYLGKYVKDIDSENLTIGLWSGKVSLSELELREEALVELDLPIDVNGGYIGQLSVSIPWTSIYVNPVEIEIDEVFILTGPSVEKPYNEEKEKRKSNAAKQNQIKALEKSKSISEKTESPENGTAADDTLAEKLQAQILKNLQVRIKNIHVRYEDKTTIPGQPFSVGAMLYSVTSETTTANWIPTIIDGSVRKFYKMVNLDSLSLYWNSNTQFSMTSNENWKALMKSQVTNQSSKTHIDYILEPLSLAVHMEVDQDARVSMEYPKFLMQVILKELTLSLSKEQFNGIMKLLDSFMLMEVNQIYRKYKPLKTVKEDPKAWWQYILKSYTETSYKQWTWEYMKSHRELYKKYVKLYYQKLCLGFQKNPDPNHLAVIKKLIKEQEENLDVINILIARNQATNEFESKKEDIAAEKSEVGGEPQGWLEWLGITGSGSETNITQDKEGLDLFSDEESAFSLGKLSDTEKEELYKAIGYLEEKNHPTYSKSYVRAKLKLTLDTCYINILKSEREKISFNLKKLIAIATERPGSDGLGLALQIEDVGAVQSVHREEINIVEPHARNDPNLLVCDFQINPVDVKAYYAAQIKSQPLDVYFHKKTVDILADVFTVEDDQKIMMEMQRAATETVAELRNASRAGIEYTIMNNKALYLDFNMKSPTVIFPLKYADESNEEAVRIYFGDLVVKTELESELQEQLLNEVTESDLEILFYHHTDITVSNIHMAVSRLEEGSRLRVNENTDEKNYIIPPIGFNLDVYRCLKQGYANFPDFRISGEIPSITINLTEDYIVYLYQLMTYITSQEVPIICNNIDLQSTTSISKNKTTSTISELTAIQDLLMQSAKPLKERLQTHQNEETNHEVGYDTVDGGLPMGESNYDSAMSTFNRTKLDSTFTISQIEVVYMMEDRKEFLFHINTIGCDVIMHMWDLNVNARVKYFDFVAAVSSNDLIVQSITSEDLISFSLTQADASGPEFNTTFNQTELSSSVDCSGFNFYLQDKSLTTLLKTIDKINRRLPTLEELDVPSKQPTKADLLANESMSLKKNVLGTIIEYHDDDEEDLDDLDVEAKKSMTELERKVMDKIDFLLNFKLKKVNVILEANNKQLCQIIVEDLHSDVKTRSKSTEIDASLIKIKMIDKDPGTLYPEIFHEESENVIKAKIVMYNEIARLDLQPDMDVDITFCKMKIVCNLDFFCAIYKMILDITSPMNSKIIPEQSQIEKKKEVANTEFTKMSLKLSLDAPYIIYPLQCKYQDHLLIDLGHLNLTNELKMTEDDILYDTMHVELTDVKIESALEDHCDFILAPFAMQSSISRSLNAELYSMDIGIILQEAKVRLVPIDVSFTVDLINALMKSLLLFETVGLQGEEPPALQDYVFHLKAEIAKFIIEGFDSNDEENCLIRIVSEAFNCDYHQYKDMTVKIGLQNISIIEERTKDSSGKIITVLTSESENEIAHVNHLMKENGDQQLTVRFAKLNFCAHELAVSNTVDFIKDILERIYALDSLQPVPEQVDGEGQPLSNKFELDCSLDELSIWWTLYRETFASVNMHGLNLVLETTPTVTKVKTKLRNLSVLDLRQNCIYPKIMAMAVTDKNLLSCEFTMQVESDFTTYTVWLRMGRVEMVILYKFITEFMESMKPWLKLLAPTEDDDLTVRKIPDIETTSITSSQRKPELQKEAPVVLIDLDIDITAPLVYVPESSTSKRCIAFDLGRMVVSNNFTKSTDGNSDDLMGVDLIKANLKDVEVFVDMDIDNPKKRHRISKDLSSNLEISRTIYRKSNDIEVKVVSRILPVVVSEPNHHLL</sequence>
<dbReference type="InterPro" id="IPR026847">
    <property type="entry name" value="VPS13"/>
</dbReference>
<evidence type="ECO:0000256" key="2">
    <source>
        <dbReference type="SAM" id="MobiDB-lite"/>
    </source>
</evidence>
<name>A0A7M5X1J9_9CNID</name>
<dbReference type="OrthoDB" id="5978122at2759"/>
<evidence type="ECO:0000259" key="3">
    <source>
        <dbReference type="Pfam" id="PF12624"/>
    </source>
</evidence>
<dbReference type="GO" id="GO:0045053">
    <property type="term" value="P:protein retention in Golgi apparatus"/>
    <property type="evidence" value="ECO:0007669"/>
    <property type="project" value="TreeGrafter"/>
</dbReference>